<evidence type="ECO:0000256" key="2">
    <source>
        <dbReference type="SAM" id="MobiDB-lite"/>
    </source>
</evidence>
<keyword evidence="1" id="KW-0472">Membrane</keyword>
<accession>A0A841IK30</accession>
<keyword evidence="1" id="KW-0812">Transmembrane</keyword>
<evidence type="ECO:0000313" key="3">
    <source>
        <dbReference type="EMBL" id="MBB6118490.1"/>
    </source>
</evidence>
<protein>
    <recommendedName>
        <fullName evidence="1">SURF1-like protein</fullName>
    </recommendedName>
</protein>
<dbReference type="AlphaFoldDB" id="A0A841IK30"/>
<keyword evidence="1" id="KW-1133">Transmembrane helix</keyword>
<sequence>MRSPLLGPRWLGIHLLVVLLAAVCVAGTAWQFARAFEPDRTVITNPAEDLADAVPIGELLEPGQYMHPETHANTAVTATGHYDADSQLLVPASEEGVRGYHVILPLVTGDGAAVTVNRGWAEEGQEIPPVTDEEVTVSGWLQPPVADGGYTPVSPPEGQVERIATSLLVNKWDHPLYEGYVALPEQDPATNSLVPDEPPQPPTGITVNWRSLSYTLQWAMFGVSGVVFWIILMRRELADAREQEEGAPSEPEETPVPKGDQAAAADS</sequence>
<evidence type="ECO:0000313" key="4">
    <source>
        <dbReference type="Proteomes" id="UP000536604"/>
    </source>
</evidence>
<reference evidence="3 4" key="1">
    <citation type="submission" date="2020-08" db="EMBL/GenBank/DDBJ databases">
        <title>Genomic Encyclopedia of Type Strains, Phase III (KMG-III): the genomes of soil and plant-associated and newly described type strains.</title>
        <authorList>
            <person name="Whitman W."/>
        </authorList>
    </citation>
    <scope>NUCLEOTIDE SEQUENCE [LARGE SCALE GENOMIC DNA]</scope>
    <source>
        <strain evidence="3 4">CECT 8712</strain>
    </source>
</reference>
<dbReference type="PROSITE" id="PS50895">
    <property type="entry name" value="SURF1"/>
    <property type="match status" value="1"/>
</dbReference>
<organism evidence="3 4">
    <name type="scientific">Nocardiopsis algeriensis</name>
    <dbReference type="NCBI Taxonomy" id="1478215"/>
    <lineage>
        <taxon>Bacteria</taxon>
        <taxon>Bacillati</taxon>
        <taxon>Actinomycetota</taxon>
        <taxon>Actinomycetes</taxon>
        <taxon>Streptosporangiales</taxon>
        <taxon>Nocardiopsidaceae</taxon>
        <taxon>Nocardiopsis</taxon>
    </lineage>
</organism>
<evidence type="ECO:0000256" key="1">
    <source>
        <dbReference type="RuleBase" id="RU363076"/>
    </source>
</evidence>
<feature type="transmembrane region" description="Helical" evidence="1">
    <location>
        <begin position="212"/>
        <end position="232"/>
    </location>
</feature>
<dbReference type="GO" id="GO:0005886">
    <property type="term" value="C:plasma membrane"/>
    <property type="evidence" value="ECO:0007669"/>
    <property type="project" value="UniProtKB-SubCell"/>
</dbReference>
<dbReference type="Proteomes" id="UP000536604">
    <property type="component" value="Unassembled WGS sequence"/>
</dbReference>
<proteinExistence type="inferred from homology"/>
<dbReference type="Pfam" id="PF02104">
    <property type="entry name" value="SURF1"/>
    <property type="match status" value="1"/>
</dbReference>
<name>A0A841IK30_9ACTN</name>
<gene>
    <name evidence="3" type="ORF">FHS13_000418</name>
</gene>
<dbReference type="InterPro" id="IPR002994">
    <property type="entry name" value="Surf1/Shy1"/>
</dbReference>
<comment type="caution">
    <text evidence="3">The sequence shown here is derived from an EMBL/GenBank/DDBJ whole genome shotgun (WGS) entry which is preliminary data.</text>
</comment>
<dbReference type="CDD" id="cd06662">
    <property type="entry name" value="SURF1"/>
    <property type="match status" value="1"/>
</dbReference>
<comment type="similarity">
    <text evidence="1">Belongs to the SURF1 family.</text>
</comment>
<comment type="subcellular location">
    <subcellularLocation>
        <location evidence="1">Cell membrane</location>
        <topology evidence="1">Multi-pass membrane protein</topology>
    </subcellularLocation>
</comment>
<keyword evidence="1" id="KW-1003">Cell membrane</keyword>
<keyword evidence="4" id="KW-1185">Reference proteome</keyword>
<feature type="region of interest" description="Disordered" evidence="2">
    <location>
        <begin position="239"/>
        <end position="267"/>
    </location>
</feature>
<dbReference type="EMBL" id="JACHJO010000001">
    <property type="protein sequence ID" value="MBB6118490.1"/>
    <property type="molecule type" value="Genomic_DNA"/>
</dbReference>
<comment type="caution">
    <text evidence="1">Lacks conserved residue(s) required for the propagation of feature annotation.</text>
</comment>
<dbReference type="RefSeq" id="WP_184286438.1">
    <property type="nucleotide sequence ID" value="NZ_JACHJO010000001.1"/>
</dbReference>